<dbReference type="GO" id="GO:0015232">
    <property type="term" value="F:heme transmembrane transporter activity"/>
    <property type="evidence" value="ECO:0007669"/>
    <property type="project" value="InterPro"/>
</dbReference>
<keyword evidence="5 9" id="KW-0812">Transmembrane</keyword>
<sequence>MVMHRFANPARFLRFATVAMPWFAAAAIVCIAAGLWFALVASPADYQQGETVRIMYVHVPSAWMALLVYTVVAGGSISALVWKHPLGEIVARAAAPIGAAFTLICLITGSLWGKPMWGAWWVWDARLTSVLVLFFLYLGYMALLGAFDDPVRGGRAASILAIVGLVNVPIIKWSVDWWNTLHQPASVARMDGPAIHSSMLTPLLLMAAGFGFYFAALLMLRVRAEIMTRRVRALRLAAMEAEA</sequence>
<evidence type="ECO:0000256" key="9">
    <source>
        <dbReference type="RuleBase" id="RU364092"/>
    </source>
</evidence>
<accession>A0A3N1L046</accession>
<keyword evidence="12" id="KW-1185">Reference proteome</keyword>
<dbReference type="Proteomes" id="UP000278222">
    <property type="component" value="Unassembled WGS sequence"/>
</dbReference>
<comment type="subcellular location">
    <subcellularLocation>
        <location evidence="9">Cell inner membrane</location>
    </subcellularLocation>
    <subcellularLocation>
        <location evidence="2">Membrane</location>
        <topology evidence="2">Multi-pass membrane protein</topology>
    </subcellularLocation>
</comment>
<reference evidence="11 12" key="1">
    <citation type="submission" date="2018-11" db="EMBL/GenBank/DDBJ databases">
        <title>Genomic Encyclopedia of Type Strains, Phase IV (KMG-IV): sequencing the most valuable type-strain genomes for metagenomic binning, comparative biology and taxonomic classification.</title>
        <authorList>
            <person name="Goeker M."/>
        </authorList>
    </citation>
    <scope>NUCLEOTIDE SEQUENCE [LARGE SCALE GENOMIC DNA]</scope>
    <source>
        <strain evidence="11 12">DSM 5900</strain>
    </source>
</reference>
<dbReference type="GO" id="GO:0005886">
    <property type="term" value="C:plasma membrane"/>
    <property type="evidence" value="ECO:0007669"/>
    <property type="project" value="UniProtKB-SubCell"/>
</dbReference>
<dbReference type="GO" id="GO:0020037">
    <property type="term" value="F:heme binding"/>
    <property type="evidence" value="ECO:0007669"/>
    <property type="project" value="InterPro"/>
</dbReference>
<dbReference type="PRINTS" id="PR01386">
    <property type="entry name" value="CCMCBIOGNSIS"/>
</dbReference>
<evidence type="ECO:0000313" key="12">
    <source>
        <dbReference type="Proteomes" id="UP000278222"/>
    </source>
</evidence>
<dbReference type="InterPro" id="IPR002541">
    <property type="entry name" value="Cyt_c_assembly"/>
</dbReference>
<evidence type="ECO:0000256" key="5">
    <source>
        <dbReference type="ARBA" id="ARBA00022692"/>
    </source>
</evidence>
<feature type="transmembrane region" description="Helical" evidence="9">
    <location>
        <begin position="61"/>
        <end position="82"/>
    </location>
</feature>
<comment type="similarity">
    <text evidence="3 9">Belongs to the CcmC/CycZ/HelC family.</text>
</comment>
<dbReference type="EMBL" id="RJKX01000015">
    <property type="protein sequence ID" value="ROP84409.1"/>
    <property type="molecule type" value="Genomic_DNA"/>
</dbReference>
<evidence type="ECO:0000313" key="11">
    <source>
        <dbReference type="EMBL" id="ROP84409.1"/>
    </source>
</evidence>
<keyword evidence="8 9" id="KW-0472">Membrane</keyword>
<keyword evidence="9" id="KW-0813">Transport</keyword>
<keyword evidence="6 9" id="KW-0201">Cytochrome c-type biogenesis</keyword>
<gene>
    <name evidence="9" type="primary">ccmC</name>
    <name evidence="11" type="ORF">EDC65_3761</name>
</gene>
<protein>
    <recommendedName>
        <fullName evidence="4 9">Heme exporter protein C</fullName>
    </recommendedName>
    <alternativeName>
        <fullName evidence="9">Cytochrome c-type biogenesis protein</fullName>
    </alternativeName>
</protein>
<evidence type="ECO:0000256" key="6">
    <source>
        <dbReference type="ARBA" id="ARBA00022748"/>
    </source>
</evidence>
<dbReference type="PANTHER" id="PTHR30071">
    <property type="entry name" value="HEME EXPORTER PROTEIN C"/>
    <property type="match status" value="1"/>
</dbReference>
<feature type="transmembrane region" description="Helical" evidence="9">
    <location>
        <begin position="195"/>
        <end position="220"/>
    </location>
</feature>
<evidence type="ECO:0000256" key="3">
    <source>
        <dbReference type="ARBA" id="ARBA00005840"/>
    </source>
</evidence>
<proteinExistence type="inferred from homology"/>
<evidence type="ECO:0000256" key="2">
    <source>
        <dbReference type="ARBA" id="ARBA00004141"/>
    </source>
</evidence>
<feature type="transmembrane region" description="Helical" evidence="9">
    <location>
        <begin position="12"/>
        <end position="41"/>
    </location>
</feature>
<keyword evidence="9" id="KW-0997">Cell inner membrane</keyword>
<keyword evidence="9" id="KW-1003">Cell membrane</keyword>
<dbReference type="GO" id="GO:0017004">
    <property type="term" value="P:cytochrome complex assembly"/>
    <property type="evidence" value="ECO:0007669"/>
    <property type="project" value="UniProtKB-KW"/>
</dbReference>
<organism evidence="11 12">
    <name type="scientific">Stella humosa</name>
    <dbReference type="NCBI Taxonomy" id="94"/>
    <lineage>
        <taxon>Bacteria</taxon>
        <taxon>Pseudomonadati</taxon>
        <taxon>Pseudomonadota</taxon>
        <taxon>Alphaproteobacteria</taxon>
        <taxon>Rhodospirillales</taxon>
        <taxon>Stellaceae</taxon>
        <taxon>Stella</taxon>
    </lineage>
</organism>
<evidence type="ECO:0000256" key="8">
    <source>
        <dbReference type="ARBA" id="ARBA00023136"/>
    </source>
</evidence>
<comment type="caution">
    <text evidence="11">The sequence shown here is derived from an EMBL/GenBank/DDBJ whole genome shotgun (WGS) entry which is preliminary data.</text>
</comment>
<feature type="domain" description="Cytochrome c assembly protein" evidence="10">
    <location>
        <begin position="18"/>
        <end position="182"/>
    </location>
</feature>
<dbReference type="InterPro" id="IPR003557">
    <property type="entry name" value="Cyt_c_biogenesis_CcmC"/>
</dbReference>
<name>A0A3N1L046_9PROT</name>
<feature type="transmembrane region" description="Helical" evidence="9">
    <location>
        <begin position="125"/>
        <end position="144"/>
    </location>
</feature>
<evidence type="ECO:0000256" key="1">
    <source>
        <dbReference type="ARBA" id="ARBA00002442"/>
    </source>
</evidence>
<dbReference type="AlphaFoldDB" id="A0A3N1L046"/>
<dbReference type="InterPro" id="IPR045062">
    <property type="entry name" value="Cyt_c_biogenesis_CcsA/CcmC"/>
</dbReference>
<feature type="transmembrane region" description="Helical" evidence="9">
    <location>
        <begin position="89"/>
        <end position="113"/>
    </location>
</feature>
<comment type="function">
    <text evidence="1 9">Required for the export of heme to the periplasm for the biogenesis of c-type cytochromes.</text>
</comment>
<keyword evidence="7 9" id="KW-1133">Transmembrane helix</keyword>
<evidence type="ECO:0000256" key="7">
    <source>
        <dbReference type="ARBA" id="ARBA00022989"/>
    </source>
</evidence>
<feature type="transmembrane region" description="Helical" evidence="9">
    <location>
        <begin position="156"/>
        <end position="175"/>
    </location>
</feature>
<dbReference type="PANTHER" id="PTHR30071:SF1">
    <property type="entry name" value="CYTOCHROME B_B6 PROTEIN-RELATED"/>
    <property type="match status" value="1"/>
</dbReference>
<dbReference type="Pfam" id="PF01578">
    <property type="entry name" value="Cytochrom_C_asm"/>
    <property type="match status" value="1"/>
</dbReference>
<evidence type="ECO:0000259" key="10">
    <source>
        <dbReference type="Pfam" id="PF01578"/>
    </source>
</evidence>
<evidence type="ECO:0000256" key="4">
    <source>
        <dbReference type="ARBA" id="ARBA00016463"/>
    </source>
</evidence>
<dbReference type="NCBIfam" id="TIGR01191">
    <property type="entry name" value="ccmC"/>
    <property type="match status" value="1"/>
</dbReference>